<dbReference type="EMBL" id="NNRJ01000019">
    <property type="protein sequence ID" value="OYR18936.1"/>
    <property type="molecule type" value="Genomic_DNA"/>
</dbReference>
<feature type="transmembrane region" description="Helical" evidence="1">
    <location>
        <begin position="39"/>
        <end position="60"/>
    </location>
</feature>
<reference evidence="2 3" key="1">
    <citation type="submission" date="2017-07" db="EMBL/GenBank/DDBJ databases">
        <title>Phylogenetic study on the rhizospheric bacterium Ochrobactrum sp. A44.</title>
        <authorList>
            <person name="Krzyzanowska D.M."/>
            <person name="Ossowicki A."/>
            <person name="Rajewska M."/>
            <person name="Maciag T."/>
            <person name="Kaczynski Z."/>
            <person name="Czerwicka M."/>
            <person name="Jafra S."/>
        </authorList>
    </citation>
    <scope>NUCLEOTIDE SEQUENCE [LARGE SCALE GENOMIC DNA]</scope>
    <source>
        <strain evidence="2 3">DSM 7216</strain>
    </source>
</reference>
<keyword evidence="3" id="KW-1185">Reference proteome</keyword>
<organism evidence="2 3">
    <name type="scientific">Brucella thiophenivorans</name>
    <dbReference type="NCBI Taxonomy" id="571255"/>
    <lineage>
        <taxon>Bacteria</taxon>
        <taxon>Pseudomonadati</taxon>
        <taxon>Pseudomonadota</taxon>
        <taxon>Alphaproteobacteria</taxon>
        <taxon>Hyphomicrobiales</taxon>
        <taxon>Brucellaceae</taxon>
        <taxon>Brucella/Ochrobactrum group</taxon>
        <taxon>Brucella</taxon>
    </lineage>
</organism>
<protein>
    <submittedName>
        <fullName evidence="2">Putative membrane protein</fullName>
    </submittedName>
</protein>
<feature type="transmembrane region" description="Helical" evidence="1">
    <location>
        <begin position="7"/>
        <end position="33"/>
    </location>
</feature>
<dbReference type="AlphaFoldDB" id="A0A256FW48"/>
<dbReference type="OrthoDB" id="7889159at2"/>
<dbReference type="Proteomes" id="UP000215590">
    <property type="component" value="Unassembled WGS sequence"/>
</dbReference>
<evidence type="ECO:0000313" key="2">
    <source>
        <dbReference type="EMBL" id="OYR18936.1"/>
    </source>
</evidence>
<keyword evidence="1" id="KW-0472">Membrane</keyword>
<evidence type="ECO:0000313" key="3">
    <source>
        <dbReference type="Proteomes" id="UP000215590"/>
    </source>
</evidence>
<evidence type="ECO:0000256" key="1">
    <source>
        <dbReference type="SAM" id="Phobius"/>
    </source>
</evidence>
<keyword evidence="1" id="KW-1133">Transmembrane helix</keyword>
<keyword evidence="1" id="KW-0812">Transmembrane</keyword>
<sequence length="77" mass="8480">MSVRFQIAALISLMVNAVIFGIGTIAVLSIPALNEDAKFWLPVAVVTSIVLSPGISWLIAPRLRNRYWQSRQSANKV</sequence>
<comment type="caution">
    <text evidence="2">The sequence shown here is derived from an EMBL/GenBank/DDBJ whole genome shotgun (WGS) entry which is preliminary data.</text>
</comment>
<accession>A0A256FW48</accession>
<gene>
    <name evidence="2" type="ORF">CEV31_2276</name>
</gene>
<proteinExistence type="predicted"/>
<dbReference type="RefSeq" id="WP_094507019.1">
    <property type="nucleotide sequence ID" value="NZ_JBHEEK010000002.1"/>
</dbReference>
<name>A0A256FW48_9HYPH</name>